<keyword evidence="5 7" id="KW-1133">Transmembrane helix</keyword>
<comment type="similarity">
    <text evidence="2">Belongs to the major facilitator superfamily. TCR/Tet family.</text>
</comment>
<feature type="transmembrane region" description="Helical" evidence="7">
    <location>
        <begin position="511"/>
        <end position="530"/>
    </location>
</feature>
<dbReference type="Proteomes" id="UP001174936">
    <property type="component" value="Unassembled WGS sequence"/>
</dbReference>
<feature type="transmembrane region" description="Helical" evidence="7">
    <location>
        <begin position="266"/>
        <end position="286"/>
    </location>
</feature>
<evidence type="ECO:0000256" key="6">
    <source>
        <dbReference type="ARBA" id="ARBA00023136"/>
    </source>
</evidence>
<dbReference type="PROSITE" id="PS50850">
    <property type="entry name" value="MFS"/>
    <property type="match status" value="1"/>
</dbReference>
<organism evidence="9 10">
    <name type="scientific">Cercophora newfieldiana</name>
    <dbReference type="NCBI Taxonomy" id="92897"/>
    <lineage>
        <taxon>Eukaryota</taxon>
        <taxon>Fungi</taxon>
        <taxon>Dikarya</taxon>
        <taxon>Ascomycota</taxon>
        <taxon>Pezizomycotina</taxon>
        <taxon>Sordariomycetes</taxon>
        <taxon>Sordariomycetidae</taxon>
        <taxon>Sordariales</taxon>
        <taxon>Lasiosphaeriaceae</taxon>
        <taxon>Cercophora</taxon>
    </lineage>
</organism>
<feature type="domain" description="Major facilitator superfamily (MFS) profile" evidence="8">
    <location>
        <begin position="41"/>
        <end position="534"/>
    </location>
</feature>
<dbReference type="SUPFAM" id="SSF103473">
    <property type="entry name" value="MFS general substrate transporter"/>
    <property type="match status" value="1"/>
</dbReference>
<feature type="transmembrane region" description="Helical" evidence="7">
    <location>
        <begin position="234"/>
        <end position="254"/>
    </location>
</feature>
<feature type="transmembrane region" description="Helical" evidence="7">
    <location>
        <begin position="307"/>
        <end position="331"/>
    </location>
</feature>
<protein>
    <submittedName>
        <fullName evidence="9">Major facilitator superfamily transporter</fullName>
    </submittedName>
</protein>
<feature type="transmembrane region" description="Helical" evidence="7">
    <location>
        <begin position="131"/>
        <end position="152"/>
    </location>
</feature>
<dbReference type="GO" id="GO:0005886">
    <property type="term" value="C:plasma membrane"/>
    <property type="evidence" value="ECO:0007669"/>
    <property type="project" value="TreeGrafter"/>
</dbReference>
<accession>A0AA39Y1S9</accession>
<feature type="transmembrane region" description="Helical" evidence="7">
    <location>
        <begin position="106"/>
        <end position="125"/>
    </location>
</feature>
<evidence type="ECO:0000256" key="3">
    <source>
        <dbReference type="ARBA" id="ARBA00022448"/>
    </source>
</evidence>
<sequence length="546" mass="58383">MSTSSSPPDVSDHEKQEAQAAAEAAAPIPQRQVRGVRWFLVVAAILSSMFVYALDNTVTADLGPAIINEFGSAPLLPWLSVGFVAGGVVVLLPVGKLYSKYNAKWLYIANLVLFLGASALCGAAPNMSAMIVGRVFLGVGGNGMYCGILTLLTAYTEERERPGYLSLIGFVWGIGTVLGPVVGGAFEKVDWRWSFYINLIICGVFMPVYLFLLPSFDPMPAGLSARERIRGYDFLGTTLFTGFVISFLMAVNFGGALYEWDSAREIALFVVAGVLFLAFVAQQKFAWLTTTAERIFPVKMLHVREALLLFASSACANAAAFGAIFYVPVYFQFTRGDSALDAAVRLLPLIILLSTMILANGFFLGKLGYYFPWYCVGSALAIVGNVLLSRIDVNTSQAAIYGYEVLIGLGTGAFIQAGYATIQTTVAPYDLGYAIPFMMVAQFTGITLSLSISGAIFVNEALSGLRSLLPMVSQQEISAILSGTSDDAINAVPEALRGATIEAIVDALRKVFIPGYVAAAVAFVLSFFLNKKNAFGAAGKDIAVTV</sequence>
<reference evidence="9" key="1">
    <citation type="submission" date="2023-06" db="EMBL/GenBank/DDBJ databases">
        <title>Genome-scale phylogeny and comparative genomics of the fungal order Sordariales.</title>
        <authorList>
            <consortium name="Lawrence Berkeley National Laboratory"/>
            <person name="Hensen N."/>
            <person name="Bonometti L."/>
            <person name="Westerberg I."/>
            <person name="Brannstrom I.O."/>
            <person name="Guillou S."/>
            <person name="Cros-Aarteil S."/>
            <person name="Calhoun S."/>
            <person name="Haridas S."/>
            <person name="Kuo A."/>
            <person name="Mondo S."/>
            <person name="Pangilinan J."/>
            <person name="Riley R."/>
            <person name="Labutti K."/>
            <person name="Andreopoulos B."/>
            <person name="Lipzen A."/>
            <person name="Chen C."/>
            <person name="Yanf M."/>
            <person name="Daum C."/>
            <person name="Ng V."/>
            <person name="Clum A."/>
            <person name="Steindorff A."/>
            <person name="Ohm R."/>
            <person name="Martin F."/>
            <person name="Silar P."/>
            <person name="Natvig D."/>
            <person name="Lalanne C."/>
            <person name="Gautier V."/>
            <person name="Ament-Velasquez S.L."/>
            <person name="Kruys A."/>
            <person name="Hutchinson M.I."/>
            <person name="Powell A.J."/>
            <person name="Barry K."/>
            <person name="Miller A.N."/>
            <person name="Grigoriev I.V."/>
            <person name="Debuchy R."/>
            <person name="Gladieux P."/>
            <person name="Thoren M.H."/>
            <person name="Johannesson H."/>
        </authorList>
    </citation>
    <scope>NUCLEOTIDE SEQUENCE</scope>
    <source>
        <strain evidence="9">SMH2532-1</strain>
    </source>
</reference>
<evidence type="ECO:0000313" key="9">
    <source>
        <dbReference type="EMBL" id="KAK0644431.1"/>
    </source>
</evidence>
<proteinExistence type="inferred from homology"/>
<comment type="caution">
    <text evidence="9">The sequence shown here is derived from an EMBL/GenBank/DDBJ whole genome shotgun (WGS) entry which is preliminary data.</text>
</comment>
<keyword evidence="3" id="KW-0813">Transport</keyword>
<dbReference type="EMBL" id="JAULSV010000005">
    <property type="protein sequence ID" value="KAK0644431.1"/>
    <property type="molecule type" value="Genomic_DNA"/>
</dbReference>
<keyword evidence="6 7" id="KW-0472">Membrane</keyword>
<feature type="transmembrane region" description="Helical" evidence="7">
    <location>
        <begin position="343"/>
        <end position="364"/>
    </location>
</feature>
<dbReference type="InterPro" id="IPR036259">
    <property type="entry name" value="MFS_trans_sf"/>
</dbReference>
<evidence type="ECO:0000256" key="7">
    <source>
        <dbReference type="SAM" id="Phobius"/>
    </source>
</evidence>
<feature type="transmembrane region" description="Helical" evidence="7">
    <location>
        <begin position="164"/>
        <end position="183"/>
    </location>
</feature>
<dbReference type="Gene3D" id="1.20.1250.20">
    <property type="entry name" value="MFS general substrate transporter like domains"/>
    <property type="match status" value="1"/>
</dbReference>
<evidence type="ECO:0000256" key="1">
    <source>
        <dbReference type="ARBA" id="ARBA00004141"/>
    </source>
</evidence>
<feature type="transmembrane region" description="Helical" evidence="7">
    <location>
        <begin position="38"/>
        <end position="55"/>
    </location>
</feature>
<dbReference type="PANTHER" id="PTHR23501">
    <property type="entry name" value="MAJOR FACILITATOR SUPERFAMILY"/>
    <property type="match status" value="1"/>
</dbReference>
<dbReference type="GO" id="GO:0022857">
    <property type="term" value="F:transmembrane transporter activity"/>
    <property type="evidence" value="ECO:0007669"/>
    <property type="project" value="InterPro"/>
</dbReference>
<dbReference type="PANTHER" id="PTHR23501:SF12">
    <property type="entry name" value="MAJOR FACILITATOR SUPERFAMILY (MFS) PROFILE DOMAIN-CONTAINING PROTEIN-RELATED"/>
    <property type="match status" value="1"/>
</dbReference>
<gene>
    <name evidence="9" type="ORF">B0T16DRAFT_460491</name>
</gene>
<comment type="subcellular location">
    <subcellularLocation>
        <location evidence="1">Membrane</location>
        <topology evidence="1">Multi-pass membrane protein</topology>
    </subcellularLocation>
</comment>
<name>A0AA39Y1S9_9PEZI</name>
<evidence type="ECO:0000313" key="10">
    <source>
        <dbReference type="Proteomes" id="UP001174936"/>
    </source>
</evidence>
<keyword evidence="10" id="KW-1185">Reference proteome</keyword>
<evidence type="ECO:0000259" key="8">
    <source>
        <dbReference type="PROSITE" id="PS50850"/>
    </source>
</evidence>
<dbReference type="AlphaFoldDB" id="A0AA39Y1S9"/>
<evidence type="ECO:0000256" key="5">
    <source>
        <dbReference type="ARBA" id="ARBA00022989"/>
    </source>
</evidence>
<dbReference type="Pfam" id="PF07690">
    <property type="entry name" value="MFS_1"/>
    <property type="match status" value="1"/>
</dbReference>
<dbReference type="InterPro" id="IPR020846">
    <property type="entry name" value="MFS_dom"/>
</dbReference>
<keyword evidence="4 7" id="KW-0812">Transmembrane</keyword>
<feature type="transmembrane region" description="Helical" evidence="7">
    <location>
        <begin position="195"/>
        <end position="213"/>
    </location>
</feature>
<evidence type="ECO:0000256" key="2">
    <source>
        <dbReference type="ARBA" id="ARBA00007520"/>
    </source>
</evidence>
<feature type="transmembrane region" description="Helical" evidence="7">
    <location>
        <begin position="75"/>
        <end position="94"/>
    </location>
</feature>
<feature type="transmembrane region" description="Helical" evidence="7">
    <location>
        <begin position="434"/>
        <end position="458"/>
    </location>
</feature>
<evidence type="ECO:0000256" key="4">
    <source>
        <dbReference type="ARBA" id="ARBA00022692"/>
    </source>
</evidence>
<feature type="transmembrane region" description="Helical" evidence="7">
    <location>
        <begin position="400"/>
        <end position="422"/>
    </location>
</feature>
<feature type="transmembrane region" description="Helical" evidence="7">
    <location>
        <begin position="371"/>
        <end position="388"/>
    </location>
</feature>
<dbReference type="InterPro" id="IPR011701">
    <property type="entry name" value="MFS"/>
</dbReference>